<dbReference type="EMBL" id="SHKX01000013">
    <property type="protein sequence ID" value="RZU38666.1"/>
    <property type="molecule type" value="Genomic_DNA"/>
</dbReference>
<evidence type="ECO:0000313" key="7">
    <source>
        <dbReference type="EMBL" id="RZU38666.1"/>
    </source>
</evidence>
<keyword evidence="8" id="KW-1185">Reference proteome</keyword>
<sequence length="168" mass="18981">MAKLPILHFPDPRLRTRAKPVSVVDDNIRQLAEDMLETMYDAPGIGLAATQVNQHIRLLVLDISEDKSAPMVFINPVITPLTQDCVPYEEGCLSVPGSYDEVQRPARIRVEALDRNGKPFTLETDGLLAVCLQHEVDHLDGKLFVDYLSPLKRQRIKTKLEKLQKQRA</sequence>
<evidence type="ECO:0000256" key="1">
    <source>
        <dbReference type="ARBA" id="ARBA00010759"/>
    </source>
</evidence>
<evidence type="ECO:0000256" key="5">
    <source>
        <dbReference type="ARBA" id="ARBA00023004"/>
    </source>
</evidence>
<dbReference type="InterPro" id="IPR036821">
    <property type="entry name" value="Peptide_deformylase_sf"/>
</dbReference>
<proteinExistence type="inferred from homology"/>
<reference evidence="7 8" key="1">
    <citation type="submission" date="2019-02" db="EMBL/GenBank/DDBJ databases">
        <title>Genomic Encyclopedia of Type Strains, Phase IV (KMG-IV): sequencing the most valuable type-strain genomes for metagenomic binning, comparative biology and taxonomic classification.</title>
        <authorList>
            <person name="Goeker M."/>
        </authorList>
    </citation>
    <scope>NUCLEOTIDE SEQUENCE [LARGE SCALE GENOMIC DNA]</scope>
    <source>
        <strain evidence="7 8">DSM 105135</strain>
    </source>
</reference>
<dbReference type="OrthoDB" id="9804313at2"/>
<dbReference type="PANTHER" id="PTHR10458:SF21">
    <property type="entry name" value="PEPTIDE DEFORMYLASE"/>
    <property type="match status" value="1"/>
</dbReference>
<protein>
    <recommendedName>
        <fullName evidence="6">Peptide deformylase</fullName>
        <shortName evidence="6">PDF</shortName>
        <ecNumber evidence="6">3.5.1.88</ecNumber>
    </recommendedName>
    <alternativeName>
        <fullName evidence="6">Polypeptide deformylase</fullName>
    </alternativeName>
</protein>
<dbReference type="PRINTS" id="PR01576">
    <property type="entry name" value="PDEFORMYLASE"/>
</dbReference>
<dbReference type="RefSeq" id="WP_130414429.1">
    <property type="nucleotide sequence ID" value="NZ_SHKX01000013.1"/>
</dbReference>
<evidence type="ECO:0000256" key="2">
    <source>
        <dbReference type="ARBA" id="ARBA00022723"/>
    </source>
</evidence>
<dbReference type="HAMAP" id="MF_00163">
    <property type="entry name" value="Pep_deformylase"/>
    <property type="match status" value="1"/>
</dbReference>
<evidence type="ECO:0000256" key="6">
    <source>
        <dbReference type="HAMAP-Rule" id="MF_00163"/>
    </source>
</evidence>
<dbReference type="AlphaFoldDB" id="A0A4V2G3Y4"/>
<keyword evidence="3 6" id="KW-0378">Hydrolase</keyword>
<dbReference type="PANTHER" id="PTHR10458">
    <property type="entry name" value="PEPTIDE DEFORMYLASE"/>
    <property type="match status" value="1"/>
</dbReference>
<feature type="active site" evidence="6">
    <location>
        <position position="135"/>
    </location>
</feature>
<dbReference type="CDD" id="cd00487">
    <property type="entry name" value="Pep_deformylase"/>
    <property type="match status" value="1"/>
</dbReference>
<keyword evidence="5 6" id="KW-0408">Iron</keyword>
<comment type="similarity">
    <text evidence="1 6">Belongs to the polypeptide deformylase family.</text>
</comment>
<comment type="caution">
    <text evidence="7">The sequence shown here is derived from an EMBL/GenBank/DDBJ whole genome shotgun (WGS) entry which is preliminary data.</text>
</comment>
<feature type="binding site" evidence="6">
    <location>
        <position position="92"/>
    </location>
    <ligand>
        <name>Fe cation</name>
        <dbReference type="ChEBI" id="CHEBI:24875"/>
    </ligand>
</feature>
<dbReference type="InterPro" id="IPR023635">
    <property type="entry name" value="Peptide_deformylase"/>
</dbReference>
<evidence type="ECO:0000256" key="3">
    <source>
        <dbReference type="ARBA" id="ARBA00022801"/>
    </source>
</evidence>
<feature type="binding site" evidence="6">
    <location>
        <position position="138"/>
    </location>
    <ligand>
        <name>Fe cation</name>
        <dbReference type="ChEBI" id="CHEBI:24875"/>
    </ligand>
</feature>
<dbReference type="GO" id="GO:0042586">
    <property type="term" value="F:peptide deformylase activity"/>
    <property type="evidence" value="ECO:0007669"/>
    <property type="project" value="UniProtKB-UniRule"/>
</dbReference>
<comment type="cofactor">
    <cofactor evidence="6">
        <name>Fe(2+)</name>
        <dbReference type="ChEBI" id="CHEBI:29033"/>
    </cofactor>
    <text evidence="6">Binds 1 Fe(2+) ion.</text>
</comment>
<feature type="binding site" evidence="6">
    <location>
        <position position="134"/>
    </location>
    <ligand>
        <name>Fe cation</name>
        <dbReference type="ChEBI" id="CHEBI:24875"/>
    </ligand>
</feature>
<comment type="function">
    <text evidence="6">Removes the formyl group from the N-terminal Met of newly synthesized proteins. Requires at least a dipeptide for an efficient rate of reaction. N-terminal L-methionine is a prerequisite for activity but the enzyme has broad specificity at other positions.</text>
</comment>
<dbReference type="Proteomes" id="UP000292423">
    <property type="component" value="Unassembled WGS sequence"/>
</dbReference>
<dbReference type="NCBIfam" id="NF001159">
    <property type="entry name" value="PRK00150.1-3"/>
    <property type="match status" value="1"/>
</dbReference>
<keyword evidence="2 6" id="KW-0479">Metal-binding</keyword>
<dbReference type="GO" id="GO:0006412">
    <property type="term" value="P:translation"/>
    <property type="evidence" value="ECO:0007669"/>
    <property type="project" value="UniProtKB-UniRule"/>
</dbReference>
<dbReference type="FunFam" id="3.90.45.10:FF:000001">
    <property type="entry name" value="Peptide deformylase"/>
    <property type="match status" value="1"/>
</dbReference>
<name>A0A4V2G3Y4_9GAMM</name>
<accession>A0A4V2G3Y4</accession>
<evidence type="ECO:0000256" key="4">
    <source>
        <dbReference type="ARBA" id="ARBA00022917"/>
    </source>
</evidence>
<organism evidence="7 8">
    <name type="scientific">Fluviicoccus keumensis</name>
    <dbReference type="NCBI Taxonomy" id="1435465"/>
    <lineage>
        <taxon>Bacteria</taxon>
        <taxon>Pseudomonadati</taxon>
        <taxon>Pseudomonadota</taxon>
        <taxon>Gammaproteobacteria</taxon>
        <taxon>Moraxellales</taxon>
        <taxon>Moraxellaceae</taxon>
        <taxon>Fluviicoccus</taxon>
    </lineage>
</organism>
<dbReference type="Gene3D" id="3.90.45.10">
    <property type="entry name" value="Peptide deformylase"/>
    <property type="match status" value="1"/>
</dbReference>
<dbReference type="GO" id="GO:0046872">
    <property type="term" value="F:metal ion binding"/>
    <property type="evidence" value="ECO:0007669"/>
    <property type="project" value="UniProtKB-KW"/>
</dbReference>
<keyword evidence="4 6" id="KW-0648">Protein biosynthesis</keyword>
<dbReference type="NCBIfam" id="TIGR00079">
    <property type="entry name" value="pept_deformyl"/>
    <property type="match status" value="1"/>
</dbReference>
<dbReference type="Pfam" id="PF01327">
    <property type="entry name" value="Pep_deformylase"/>
    <property type="match status" value="1"/>
</dbReference>
<comment type="catalytic activity">
    <reaction evidence="6">
        <text>N-terminal N-formyl-L-methionyl-[peptide] + H2O = N-terminal L-methionyl-[peptide] + formate</text>
        <dbReference type="Rhea" id="RHEA:24420"/>
        <dbReference type="Rhea" id="RHEA-COMP:10639"/>
        <dbReference type="Rhea" id="RHEA-COMP:10640"/>
        <dbReference type="ChEBI" id="CHEBI:15377"/>
        <dbReference type="ChEBI" id="CHEBI:15740"/>
        <dbReference type="ChEBI" id="CHEBI:49298"/>
        <dbReference type="ChEBI" id="CHEBI:64731"/>
        <dbReference type="EC" id="3.5.1.88"/>
    </reaction>
</comment>
<dbReference type="PIRSF" id="PIRSF004749">
    <property type="entry name" value="Pep_def"/>
    <property type="match status" value="1"/>
</dbReference>
<gene>
    <name evidence="6" type="primary">def</name>
    <name evidence="7" type="ORF">EV700_2601</name>
</gene>
<dbReference type="SUPFAM" id="SSF56420">
    <property type="entry name" value="Peptide deformylase"/>
    <property type="match status" value="1"/>
</dbReference>
<evidence type="ECO:0000313" key="8">
    <source>
        <dbReference type="Proteomes" id="UP000292423"/>
    </source>
</evidence>
<dbReference type="EC" id="3.5.1.88" evidence="6"/>